<proteinExistence type="predicted"/>
<sequence>MLERTTRQRANSKTPARRLTHHIATTLSATALALLSLTPAHATDTTPTPLPSIAATTPGPAQPGQPPASTPTVLPSSPDSSAAPAAPGPPVDSQPPGVSAYLPTNAVITILVIVVAFVLSLRYGAAVAQSTVRGVLRLIRRTPPAP</sequence>
<keyword evidence="5" id="KW-1185">Reference proteome</keyword>
<dbReference type="EMBL" id="JBEPAZ010000054">
    <property type="protein sequence ID" value="MER6433184.1"/>
    <property type="molecule type" value="Genomic_DNA"/>
</dbReference>
<organism evidence="4 5">
    <name type="scientific">Streptomyces sp. 900105245</name>
    <dbReference type="NCBI Taxonomy" id="3154379"/>
    <lineage>
        <taxon>Bacteria</taxon>
        <taxon>Bacillati</taxon>
        <taxon>Actinomycetota</taxon>
        <taxon>Actinomycetes</taxon>
        <taxon>Kitasatosporales</taxon>
        <taxon>Streptomycetaceae</taxon>
        <taxon>Streptomyces</taxon>
    </lineage>
</organism>
<feature type="compositionally biased region" description="Low complexity" evidence="1">
    <location>
        <begin position="70"/>
        <end position="85"/>
    </location>
</feature>
<dbReference type="Proteomes" id="UP001470023">
    <property type="component" value="Unassembled WGS sequence"/>
</dbReference>
<feature type="chain" id="PRO_5047104292" evidence="3">
    <location>
        <begin position="43"/>
        <end position="146"/>
    </location>
</feature>
<evidence type="ECO:0000256" key="2">
    <source>
        <dbReference type="SAM" id="Phobius"/>
    </source>
</evidence>
<evidence type="ECO:0000256" key="3">
    <source>
        <dbReference type="SAM" id="SignalP"/>
    </source>
</evidence>
<protein>
    <submittedName>
        <fullName evidence="4">Uncharacterized protein</fullName>
    </submittedName>
</protein>
<feature type="signal peptide" evidence="3">
    <location>
        <begin position="1"/>
        <end position="42"/>
    </location>
</feature>
<keyword evidence="2" id="KW-0472">Membrane</keyword>
<name>A0ABV1UHJ6_9ACTN</name>
<keyword evidence="3" id="KW-0732">Signal</keyword>
<dbReference type="RefSeq" id="WP_352065440.1">
    <property type="nucleotide sequence ID" value="NZ_JBEPAZ010000054.1"/>
</dbReference>
<accession>A0ABV1UHJ6</accession>
<evidence type="ECO:0000313" key="5">
    <source>
        <dbReference type="Proteomes" id="UP001470023"/>
    </source>
</evidence>
<feature type="compositionally biased region" description="Pro residues" evidence="1">
    <location>
        <begin position="60"/>
        <end position="69"/>
    </location>
</feature>
<keyword evidence="2" id="KW-1133">Transmembrane helix</keyword>
<feature type="region of interest" description="Disordered" evidence="1">
    <location>
        <begin position="40"/>
        <end position="96"/>
    </location>
</feature>
<evidence type="ECO:0000313" key="4">
    <source>
        <dbReference type="EMBL" id="MER6433184.1"/>
    </source>
</evidence>
<comment type="caution">
    <text evidence="4">The sequence shown here is derived from an EMBL/GenBank/DDBJ whole genome shotgun (WGS) entry which is preliminary data.</text>
</comment>
<evidence type="ECO:0000256" key="1">
    <source>
        <dbReference type="SAM" id="MobiDB-lite"/>
    </source>
</evidence>
<keyword evidence="2" id="KW-0812">Transmembrane</keyword>
<gene>
    <name evidence="4" type="ORF">ABT272_36495</name>
</gene>
<reference evidence="4 5" key="1">
    <citation type="submission" date="2024-06" db="EMBL/GenBank/DDBJ databases">
        <title>The Natural Products Discovery Center: Release of the First 8490 Sequenced Strains for Exploring Actinobacteria Biosynthetic Diversity.</title>
        <authorList>
            <person name="Kalkreuter E."/>
            <person name="Kautsar S.A."/>
            <person name="Yang D."/>
            <person name="Bader C.D."/>
            <person name="Teijaro C.N."/>
            <person name="Fluegel L."/>
            <person name="Davis C.M."/>
            <person name="Simpson J.R."/>
            <person name="Lauterbach L."/>
            <person name="Steele A.D."/>
            <person name="Gui C."/>
            <person name="Meng S."/>
            <person name="Li G."/>
            <person name="Viehrig K."/>
            <person name="Ye F."/>
            <person name="Su P."/>
            <person name="Kiefer A.F."/>
            <person name="Nichols A."/>
            <person name="Cepeda A.J."/>
            <person name="Yan W."/>
            <person name="Fan B."/>
            <person name="Jiang Y."/>
            <person name="Adhikari A."/>
            <person name="Zheng C.-J."/>
            <person name="Schuster L."/>
            <person name="Cowan T.M."/>
            <person name="Smanski M.J."/>
            <person name="Chevrette M.G."/>
            <person name="De Carvalho L.P.S."/>
            <person name="Shen B."/>
        </authorList>
    </citation>
    <scope>NUCLEOTIDE SEQUENCE [LARGE SCALE GENOMIC DNA]</scope>
    <source>
        <strain evidence="4 5">NPDC001166</strain>
    </source>
</reference>
<feature type="transmembrane region" description="Helical" evidence="2">
    <location>
        <begin position="100"/>
        <end position="121"/>
    </location>
</feature>